<reference evidence="2" key="1">
    <citation type="journal article" date="2019" name="Int. J. Syst. Evol. Microbiol.">
        <title>The Global Catalogue of Microorganisms (GCM) 10K type strain sequencing project: providing services to taxonomists for standard genome sequencing and annotation.</title>
        <authorList>
            <consortium name="The Broad Institute Genomics Platform"/>
            <consortium name="The Broad Institute Genome Sequencing Center for Infectious Disease"/>
            <person name="Wu L."/>
            <person name="Ma J."/>
        </authorList>
    </citation>
    <scope>NUCLEOTIDE SEQUENCE [LARGE SCALE GENOMIC DNA]</scope>
    <source>
        <strain evidence="2">JCM 17759</strain>
    </source>
</reference>
<name>A0ABP8NQS7_9BACT</name>
<keyword evidence="2" id="KW-1185">Reference proteome</keyword>
<comment type="caution">
    <text evidence="1">The sequence shown here is derived from an EMBL/GenBank/DDBJ whole genome shotgun (WGS) entry which is preliminary data.</text>
</comment>
<dbReference type="Proteomes" id="UP001500840">
    <property type="component" value="Unassembled WGS sequence"/>
</dbReference>
<sequence length="57" mass="6648">MNIENFAERYWGGRHGMLDDLSTNAPEGTLFYLELPPDEFEFAKKLQSDRKIPMAKK</sequence>
<proteinExistence type="predicted"/>
<organism evidence="1 2">
    <name type="scientific">Novipirellula rosea</name>
    <dbReference type="NCBI Taxonomy" id="1031540"/>
    <lineage>
        <taxon>Bacteria</taxon>
        <taxon>Pseudomonadati</taxon>
        <taxon>Planctomycetota</taxon>
        <taxon>Planctomycetia</taxon>
        <taxon>Pirellulales</taxon>
        <taxon>Pirellulaceae</taxon>
        <taxon>Novipirellula</taxon>
    </lineage>
</organism>
<protein>
    <submittedName>
        <fullName evidence="1">Uncharacterized protein</fullName>
    </submittedName>
</protein>
<dbReference type="EMBL" id="BAABGA010000120">
    <property type="protein sequence ID" value="GAA4471134.1"/>
    <property type="molecule type" value="Genomic_DNA"/>
</dbReference>
<accession>A0ABP8NQS7</accession>
<gene>
    <name evidence="1" type="ORF">GCM10023156_65260</name>
</gene>
<evidence type="ECO:0000313" key="1">
    <source>
        <dbReference type="EMBL" id="GAA4471134.1"/>
    </source>
</evidence>
<evidence type="ECO:0000313" key="2">
    <source>
        <dbReference type="Proteomes" id="UP001500840"/>
    </source>
</evidence>